<reference evidence="7 8" key="1">
    <citation type="submission" date="2020-08" db="EMBL/GenBank/DDBJ databases">
        <title>Description of novel Flavobacterium F-392 isolate.</title>
        <authorList>
            <person name="Saticioglu I.B."/>
            <person name="Duman M."/>
            <person name="Altun S."/>
        </authorList>
    </citation>
    <scope>NUCLEOTIDE SEQUENCE [LARGE SCALE GENOMIC DNA]</scope>
    <source>
        <strain evidence="7 8">F-392</strain>
    </source>
</reference>
<gene>
    <name evidence="5 7" type="primary">truB</name>
    <name evidence="7" type="ORF">H8R25_11190</name>
</gene>
<dbReference type="AlphaFoldDB" id="A0A923N3K4"/>
<evidence type="ECO:0000256" key="5">
    <source>
        <dbReference type="HAMAP-Rule" id="MF_01080"/>
    </source>
</evidence>
<dbReference type="SUPFAM" id="SSF55120">
    <property type="entry name" value="Pseudouridine synthase"/>
    <property type="match status" value="1"/>
</dbReference>
<keyword evidence="4 5" id="KW-0413">Isomerase</keyword>
<dbReference type="Gene3D" id="3.30.2350.10">
    <property type="entry name" value="Pseudouridine synthase"/>
    <property type="match status" value="1"/>
</dbReference>
<protein>
    <recommendedName>
        <fullName evidence="5">tRNA pseudouridine synthase B</fullName>
        <ecNumber evidence="5">5.4.99.25</ecNumber>
    </recommendedName>
    <alternativeName>
        <fullName evidence="5">tRNA pseudouridine(55) synthase</fullName>
        <shortName evidence="5">Psi55 synthase</shortName>
    </alternativeName>
    <alternativeName>
        <fullName evidence="5">tRNA pseudouridylate synthase</fullName>
    </alternativeName>
    <alternativeName>
        <fullName evidence="5">tRNA-uridine isomerase</fullName>
    </alternativeName>
</protein>
<sequence length="230" mass="25720">MTVEDYLDGQILLIDKPLEWSSFQAVNKLKYALINKKGLPKKFKIGHAGTLDPLATGLLLVCTGKFTKRISELQGQAKEYTGTFFIGATTPSYDLETEVDATFPTDHIDTALIHETVKQFLGEIDQKPPIFSAIKKDGVRLYEHARAGETVEIASRKTTIHEFEITRITLPEIDFRVVCSKGTYIRSLAFDFGRAMQSGSHLTALRRTKIGEYNVIDATDVVLFEESLDS</sequence>
<dbReference type="NCBIfam" id="TIGR00431">
    <property type="entry name" value="TruB"/>
    <property type="match status" value="1"/>
</dbReference>
<dbReference type="PANTHER" id="PTHR13767:SF2">
    <property type="entry name" value="PSEUDOURIDYLATE SYNTHASE TRUB1"/>
    <property type="match status" value="1"/>
</dbReference>
<evidence type="ECO:0000256" key="1">
    <source>
        <dbReference type="ARBA" id="ARBA00000385"/>
    </source>
</evidence>
<comment type="function">
    <text evidence="5">Responsible for synthesis of pseudouridine from uracil-55 in the psi GC loop of transfer RNAs.</text>
</comment>
<dbReference type="Pfam" id="PF01509">
    <property type="entry name" value="TruB_N"/>
    <property type="match status" value="1"/>
</dbReference>
<dbReference type="EMBL" id="JACRUL010000026">
    <property type="protein sequence ID" value="MBC5845003.1"/>
    <property type="molecule type" value="Genomic_DNA"/>
</dbReference>
<evidence type="ECO:0000259" key="6">
    <source>
        <dbReference type="Pfam" id="PF01509"/>
    </source>
</evidence>
<dbReference type="RefSeq" id="WP_187019029.1">
    <property type="nucleotide sequence ID" value="NZ_JACRUK010000025.1"/>
</dbReference>
<dbReference type="InterPro" id="IPR014780">
    <property type="entry name" value="tRNA_psdUridine_synth_TruB"/>
</dbReference>
<evidence type="ECO:0000256" key="3">
    <source>
        <dbReference type="ARBA" id="ARBA00022694"/>
    </source>
</evidence>
<dbReference type="Proteomes" id="UP000641454">
    <property type="component" value="Unassembled WGS sequence"/>
</dbReference>
<feature type="domain" description="Pseudouridine synthase II N-terminal" evidence="6">
    <location>
        <begin position="42"/>
        <end position="185"/>
    </location>
</feature>
<evidence type="ECO:0000313" key="8">
    <source>
        <dbReference type="Proteomes" id="UP000641454"/>
    </source>
</evidence>
<dbReference type="GO" id="GO:0003723">
    <property type="term" value="F:RNA binding"/>
    <property type="evidence" value="ECO:0007669"/>
    <property type="project" value="InterPro"/>
</dbReference>
<dbReference type="GO" id="GO:0031119">
    <property type="term" value="P:tRNA pseudouridine synthesis"/>
    <property type="evidence" value="ECO:0007669"/>
    <property type="project" value="UniProtKB-UniRule"/>
</dbReference>
<evidence type="ECO:0000313" key="7">
    <source>
        <dbReference type="EMBL" id="MBC5845003.1"/>
    </source>
</evidence>
<dbReference type="PANTHER" id="PTHR13767">
    <property type="entry name" value="TRNA-PSEUDOURIDINE SYNTHASE"/>
    <property type="match status" value="1"/>
</dbReference>
<dbReference type="EC" id="5.4.99.25" evidence="5"/>
<evidence type="ECO:0000256" key="2">
    <source>
        <dbReference type="ARBA" id="ARBA00005642"/>
    </source>
</evidence>
<keyword evidence="8" id="KW-1185">Reference proteome</keyword>
<feature type="active site" description="Nucleophile" evidence="5">
    <location>
        <position position="52"/>
    </location>
</feature>
<dbReference type="HAMAP" id="MF_01080">
    <property type="entry name" value="TruB_bact"/>
    <property type="match status" value="1"/>
</dbReference>
<evidence type="ECO:0000256" key="4">
    <source>
        <dbReference type="ARBA" id="ARBA00023235"/>
    </source>
</evidence>
<keyword evidence="3 5" id="KW-0819">tRNA processing</keyword>
<dbReference type="InterPro" id="IPR020103">
    <property type="entry name" value="PsdUridine_synth_cat_dom_sf"/>
</dbReference>
<comment type="catalytic activity">
    <reaction evidence="1 5">
        <text>uridine(55) in tRNA = pseudouridine(55) in tRNA</text>
        <dbReference type="Rhea" id="RHEA:42532"/>
        <dbReference type="Rhea" id="RHEA-COMP:10101"/>
        <dbReference type="Rhea" id="RHEA-COMP:10102"/>
        <dbReference type="ChEBI" id="CHEBI:65314"/>
        <dbReference type="ChEBI" id="CHEBI:65315"/>
        <dbReference type="EC" id="5.4.99.25"/>
    </reaction>
</comment>
<dbReference type="GO" id="GO:1990481">
    <property type="term" value="P:mRNA pseudouridine synthesis"/>
    <property type="evidence" value="ECO:0007669"/>
    <property type="project" value="TreeGrafter"/>
</dbReference>
<comment type="caution">
    <text evidence="7">The sequence shown here is derived from an EMBL/GenBank/DDBJ whole genome shotgun (WGS) entry which is preliminary data.</text>
</comment>
<dbReference type="InterPro" id="IPR002501">
    <property type="entry name" value="PsdUridine_synth_N"/>
</dbReference>
<proteinExistence type="inferred from homology"/>
<accession>A0A923N3K4</accession>
<organism evidence="7 8">
    <name type="scientific">Flavobacterium muglaense</name>
    <dbReference type="NCBI Taxonomy" id="2764716"/>
    <lineage>
        <taxon>Bacteria</taxon>
        <taxon>Pseudomonadati</taxon>
        <taxon>Bacteroidota</taxon>
        <taxon>Flavobacteriia</taxon>
        <taxon>Flavobacteriales</taxon>
        <taxon>Flavobacteriaceae</taxon>
        <taxon>Flavobacterium</taxon>
    </lineage>
</organism>
<comment type="similarity">
    <text evidence="2 5">Belongs to the pseudouridine synthase TruB family. Type 1 subfamily.</text>
</comment>
<dbReference type="GO" id="GO:0160148">
    <property type="term" value="F:tRNA pseudouridine(55) synthase activity"/>
    <property type="evidence" value="ECO:0007669"/>
    <property type="project" value="UniProtKB-EC"/>
</dbReference>
<name>A0A923N3K4_9FLAO</name>
<dbReference type="CDD" id="cd02573">
    <property type="entry name" value="PseudoU_synth_EcTruB"/>
    <property type="match status" value="1"/>
</dbReference>